<dbReference type="EMBL" id="JAAMPC010000008">
    <property type="protein sequence ID" value="KAG2298677.1"/>
    <property type="molecule type" value="Genomic_DNA"/>
</dbReference>
<evidence type="ECO:0000256" key="1">
    <source>
        <dbReference type="SAM" id="Coils"/>
    </source>
</evidence>
<comment type="caution">
    <text evidence="3">The sequence shown here is derived from an EMBL/GenBank/DDBJ whole genome shotgun (WGS) entry which is preliminary data.</text>
</comment>
<dbReference type="AlphaFoldDB" id="A0A8X7S2V3"/>
<keyword evidence="4" id="KW-1185">Reference proteome</keyword>
<evidence type="ECO:0000256" key="2">
    <source>
        <dbReference type="SAM" id="MobiDB-lite"/>
    </source>
</evidence>
<evidence type="ECO:0000313" key="4">
    <source>
        <dbReference type="Proteomes" id="UP000886595"/>
    </source>
</evidence>
<gene>
    <name evidence="3" type="ORF">Bca52824_035149</name>
</gene>
<organism evidence="3 4">
    <name type="scientific">Brassica carinata</name>
    <name type="common">Ethiopian mustard</name>
    <name type="synonym">Abyssinian cabbage</name>
    <dbReference type="NCBI Taxonomy" id="52824"/>
    <lineage>
        <taxon>Eukaryota</taxon>
        <taxon>Viridiplantae</taxon>
        <taxon>Streptophyta</taxon>
        <taxon>Embryophyta</taxon>
        <taxon>Tracheophyta</taxon>
        <taxon>Spermatophyta</taxon>
        <taxon>Magnoliopsida</taxon>
        <taxon>eudicotyledons</taxon>
        <taxon>Gunneridae</taxon>
        <taxon>Pentapetalae</taxon>
        <taxon>rosids</taxon>
        <taxon>malvids</taxon>
        <taxon>Brassicales</taxon>
        <taxon>Brassicaceae</taxon>
        <taxon>Brassiceae</taxon>
        <taxon>Brassica</taxon>
    </lineage>
</organism>
<dbReference type="Proteomes" id="UP000886595">
    <property type="component" value="Unassembled WGS sequence"/>
</dbReference>
<protein>
    <submittedName>
        <fullName evidence="3">Uncharacterized protein</fullName>
    </submittedName>
</protein>
<sequence length="247" mass="28116">MFSADQGLLKKVQRLEMELEDLRNAQNHSQKRSISIDGVTSTSIDTEPTPSTTYSKHEVIESLGDIWKELKKAEARLSSKQTTTCERIFHNLADLSIFTEEMKRSIRLINEAHADINPAAPCNPFGGLTRLKTVERKIADIHFLVDKEVEELTLRIDTIQQEAEKFQRQLDYQAASIASIDELNLTSIDRRLTEIDGQIEKLHENLQKQKSTDKQPIASIDIQTSEIYTRADLDKLADDVYTTITSK</sequence>
<proteinExistence type="predicted"/>
<evidence type="ECO:0000313" key="3">
    <source>
        <dbReference type="EMBL" id="KAG2298677.1"/>
    </source>
</evidence>
<accession>A0A8X7S2V3</accession>
<feature type="compositionally biased region" description="Polar residues" evidence="2">
    <location>
        <begin position="38"/>
        <end position="53"/>
    </location>
</feature>
<keyword evidence="1" id="KW-0175">Coiled coil</keyword>
<feature type="coiled-coil region" evidence="1">
    <location>
        <begin position="149"/>
        <end position="212"/>
    </location>
</feature>
<feature type="region of interest" description="Disordered" evidence="2">
    <location>
        <begin position="23"/>
        <end position="53"/>
    </location>
</feature>
<reference evidence="3 4" key="1">
    <citation type="submission" date="2020-02" db="EMBL/GenBank/DDBJ databases">
        <authorList>
            <person name="Ma Q."/>
            <person name="Huang Y."/>
            <person name="Song X."/>
            <person name="Pei D."/>
        </authorList>
    </citation>
    <scope>NUCLEOTIDE SEQUENCE [LARGE SCALE GENOMIC DNA]</scope>
    <source>
        <strain evidence="3">Sxm20200214</strain>
        <tissue evidence="3">Leaf</tissue>
    </source>
</reference>
<name>A0A8X7S2V3_BRACI</name>